<evidence type="ECO:0000256" key="1">
    <source>
        <dbReference type="SAM" id="MobiDB-lite"/>
    </source>
</evidence>
<reference evidence="2 3" key="1">
    <citation type="submission" date="2015-09" db="EMBL/GenBank/DDBJ databases">
        <title>Draft genome of the parasitic nematode Teladorsagia circumcincta isolate WARC Sus (inbred).</title>
        <authorList>
            <person name="Mitreva M."/>
        </authorList>
    </citation>
    <scope>NUCLEOTIDE SEQUENCE [LARGE SCALE GENOMIC DNA]</scope>
    <source>
        <strain evidence="2 3">S</strain>
    </source>
</reference>
<gene>
    <name evidence="2" type="ORF">TELCIR_21637</name>
</gene>
<protein>
    <submittedName>
        <fullName evidence="2">Uncharacterized protein</fullName>
    </submittedName>
</protein>
<keyword evidence="3" id="KW-1185">Reference proteome</keyword>
<evidence type="ECO:0000313" key="3">
    <source>
        <dbReference type="Proteomes" id="UP000230423"/>
    </source>
</evidence>
<feature type="compositionally biased region" description="Basic and acidic residues" evidence="1">
    <location>
        <begin position="52"/>
        <end position="64"/>
    </location>
</feature>
<dbReference type="OrthoDB" id="44841at2759"/>
<sequence>MPARRRTWCAGRCGSKPSQLEEALPVQVSGESLPHGIGRRTTLTADGTPQRLIEEQAQGRDHRIASPSAQSSSFKRISQAVGEPVK</sequence>
<dbReference type="EMBL" id="KZ371834">
    <property type="protein sequence ID" value="PIO56962.1"/>
    <property type="molecule type" value="Genomic_DNA"/>
</dbReference>
<organism evidence="2 3">
    <name type="scientific">Teladorsagia circumcincta</name>
    <name type="common">Brown stomach worm</name>
    <name type="synonym">Ostertagia circumcincta</name>
    <dbReference type="NCBI Taxonomy" id="45464"/>
    <lineage>
        <taxon>Eukaryota</taxon>
        <taxon>Metazoa</taxon>
        <taxon>Ecdysozoa</taxon>
        <taxon>Nematoda</taxon>
        <taxon>Chromadorea</taxon>
        <taxon>Rhabditida</taxon>
        <taxon>Rhabditina</taxon>
        <taxon>Rhabditomorpha</taxon>
        <taxon>Strongyloidea</taxon>
        <taxon>Trichostrongylidae</taxon>
        <taxon>Teladorsagia</taxon>
    </lineage>
</organism>
<evidence type="ECO:0000313" key="2">
    <source>
        <dbReference type="EMBL" id="PIO56962.1"/>
    </source>
</evidence>
<accession>A0A2G9THE9</accession>
<name>A0A2G9THE9_TELCI</name>
<proteinExistence type="predicted"/>
<feature type="compositionally biased region" description="Polar residues" evidence="1">
    <location>
        <begin position="67"/>
        <end position="76"/>
    </location>
</feature>
<dbReference type="Proteomes" id="UP000230423">
    <property type="component" value="Unassembled WGS sequence"/>
</dbReference>
<dbReference type="AlphaFoldDB" id="A0A2G9THE9"/>
<feature type="region of interest" description="Disordered" evidence="1">
    <location>
        <begin position="23"/>
        <end position="86"/>
    </location>
</feature>